<dbReference type="Proteomes" id="UP000762676">
    <property type="component" value="Unassembled WGS sequence"/>
</dbReference>
<dbReference type="GO" id="GO:0004519">
    <property type="term" value="F:endonuclease activity"/>
    <property type="evidence" value="ECO:0007669"/>
    <property type="project" value="UniProtKB-KW"/>
</dbReference>
<protein>
    <submittedName>
        <fullName evidence="2">Endonuclease exonuclease phosphatase domain containing protein</fullName>
    </submittedName>
</protein>
<name>A0AAV4H0U2_9GAST</name>
<proteinExistence type="predicted"/>
<dbReference type="EMBL" id="BMAT01008710">
    <property type="protein sequence ID" value="GFR91166.1"/>
    <property type="molecule type" value="Genomic_DNA"/>
</dbReference>
<feature type="compositionally biased region" description="Basic and acidic residues" evidence="1">
    <location>
        <begin position="121"/>
        <end position="138"/>
    </location>
</feature>
<dbReference type="GO" id="GO:0004527">
    <property type="term" value="F:exonuclease activity"/>
    <property type="evidence" value="ECO:0007669"/>
    <property type="project" value="UniProtKB-KW"/>
</dbReference>
<gene>
    <name evidence="2" type="ORF">ElyMa_004321600</name>
</gene>
<organism evidence="2 3">
    <name type="scientific">Elysia marginata</name>
    <dbReference type="NCBI Taxonomy" id="1093978"/>
    <lineage>
        <taxon>Eukaryota</taxon>
        <taxon>Metazoa</taxon>
        <taxon>Spiralia</taxon>
        <taxon>Lophotrochozoa</taxon>
        <taxon>Mollusca</taxon>
        <taxon>Gastropoda</taxon>
        <taxon>Heterobranchia</taxon>
        <taxon>Euthyneura</taxon>
        <taxon>Panpulmonata</taxon>
        <taxon>Sacoglossa</taxon>
        <taxon>Placobranchoidea</taxon>
        <taxon>Plakobranchidae</taxon>
        <taxon>Elysia</taxon>
    </lineage>
</organism>
<evidence type="ECO:0000313" key="3">
    <source>
        <dbReference type="Proteomes" id="UP000762676"/>
    </source>
</evidence>
<sequence>MNLLMLRKTFRLKTWNVRTLHQTGKLKKVARKFNAFKLDTLGITKTRWTANIEPAEVDLEIDLEPPNTKKIPGAIKKTDKQQGGRTRWNTGGFHKRKCGALSNDSDWTVPENMGNGGISSRIERRTHCQTPRERESPGVRKLQGNNPVAFARESV</sequence>
<keyword evidence="2" id="KW-0255">Endonuclease</keyword>
<comment type="caution">
    <text evidence="2">The sequence shown here is derived from an EMBL/GenBank/DDBJ whole genome shotgun (WGS) entry which is preliminary data.</text>
</comment>
<dbReference type="AlphaFoldDB" id="A0AAV4H0U2"/>
<evidence type="ECO:0000256" key="1">
    <source>
        <dbReference type="SAM" id="MobiDB-lite"/>
    </source>
</evidence>
<keyword evidence="2" id="KW-0378">Hydrolase</keyword>
<keyword evidence="3" id="KW-1185">Reference proteome</keyword>
<keyword evidence="2" id="KW-0269">Exonuclease</keyword>
<feature type="region of interest" description="Disordered" evidence="1">
    <location>
        <begin position="64"/>
        <end position="155"/>
    </location>
</feature>
<keyword evidence="2" id="KW-0540">Nuclease</keyword>
<evidence type="ECO:0000313" key="2">
    <source>
        <dbReference type="EMBL" id="GFR91166.1"/>
    </source>
</evidence>
<reference evidence="2 3" key="1">
    <citation type="journal article" date="2021" name="Elife">
        <title>Chloroplast acquisition without the gene transfer in kleptoplastic sea slugs, Plakobranchus ocellatus.</title>
        <authorList>
            <person name="Maeda T."/>
            <person name="Takahashi S."/>
            <person name="Yoshida T."/>
            <person name="Shimamura S."/>
            <person name="Takaki Y."/>
            <person name="Nagai Y."/>
            <person name="Toyoda A."/>
            <person name="Suzuki Y."/>
            <person name="Arimoto A."/>
            <person name="Ishii H."/>
            <person name="Satoh N."/>
            <person name="Nishiyama T."/>
            <person name="Hasebe M."/>
            <person name="Maruyama T."/>
            <person name="Minagawa J."/>
            <person name="Obokata J."/>
            <person name="Shigenobu S."/>
        </authorList>
    </citation>
    <scope>NUCLEOTIDE SEQUENCE [LARGE SCALE GENOMIC DNA]</scope>
</reference>
<accession>A0AAV4H0U2</accession>